<dbReference type="PROSITE" id="PS00178">
    <property type="entry name" value="AA_TRNA_LIGASE_I"/>
    <property type="match status" value="1"/>
</dbReference>
<keyword evidence="6 11" id="KW-0547">Nucleotide-binding</keyword>
<dbReference type="InterPro" id="IPR014729">
    <property type="entry name" value="Rossmann-like_a/b/a_fold"/>
</dbReference>
<dbReference type="GO" id="GO:0006420">
    <property type="term" value="P:arginyl-tRNA aminoacylation"/>
    <property type="evidence" value="ECO:0007669"/>
    <property type="project" value="UniProtKB-UniRule"/>
</dbReference>
<dbReference type="InterPro" id="IPR008909">
    <property type="entry name" value="DALR_anticod-bd"/>
</dbReference>
<comment type="catalytic activity">
    <reaction evidence="10 11">
        <text>tRNA(Arg) + L-arginine + ATP = L-arginyl-tRNA(Arg) + AMP + diphosphate</text>
        <dbReference type="Rhea" id="RHEA:20301"/>
        <dbReference type="Rhea" id="RHEA-COMP:9658"/>
        <dbReference type="Rhea" id="RHEA-COMP:9673"/>
        <dbReference type="ChEBI" id="CHEBI:30616"/>
        <dbReference type="ChEBI" id="CHEBI:32682"/>
        <dbReference type="ChEBI" id="CHEBI:33019"/>
        <dbReference type="ChEBI" id="CHEBI:78442"/>
        <dbReference type="ChEBI" id="CHEBI:78513"/>
        <dbReference type="ChEBI" id="CHEBI:456215"/>
        <dbReference type="EC" id="6.1.1.19"/>
    </reaction>
</comment>
<dbReference type="FunFam" id="3.40.50.620:FF:000062">
    <property type="entry name" value="Arginine--tRNA ligase"/>
    <property type="match status" value="1"/>
</dbReference>
<dbReference type="Gene3D" id="1.10.730.10">
    <property type="entry name" value="Isoleucyl-tRNA Synthetase, Domain 1"/>
    <property type="match status" value="1"/>
</dbReference>
<dbReference type="SUPFAM" id="SSF47323">
    <property type="entry name" value="Anticodon-binding domain of a subclass of class I aminoacyl-tRNA synthetases"/>
    <property type="match status" value="1"/>
</dbReference>
<feature type="short sequence motif" description="'HIGH' region" evidence="11">
    <location>
        <begin position="132"/>
        <end position="142"/>
    </location>
</feature>
<dbReference type="InterPro" id="IPR005148">
    <property type="entry name" value="Arg-tRNA-synth_N"/>
</dbReference>
<dbReference type="FunFam" id="3.30.1360.70:FF:000003">
    <property type="entry name" value="Arginine--tRNA ligase"/>
    <property type="match status" value="1"/>
</dbReference>
<dbReference type="GO" id="GO:0005524">
    <property type="term" value="F:ATP binding"/>
    <property type="evidence" value="ECO:0007669"/>
    <property type="project" value="UniProtKB-UniRule"/>
</dbReference>
<dbReference type="CDD" id="cd00671">
    <property type="entry name" value="ArgRS_core"/>
    <property type="match status" value="1"/>
</dbReference>
<dbReference type="SUPFAM" id="SSF52374">
    <property type="entry name" value="Nucleotidylyl transferase"/>
    <property type="match status" value="1"/>
</dbReference>
<dbReference type="SMART" id="SM01016">
    <property type="entry name" value="Arg_tRNA_synt_N"/>
    <property type="match status" value="1"/>
</dbReference>
<dbReference type="EMBL" id="MLQS01000001">
    <property type="protein sequence ID" value="OIJ21818.1"/>
    <property type="molecule type" value="Genomic_DNA"/>
</dbReference>
<comment type="subcellular location">
    <subcellularLocation>
        <location evidence="1 11">Cytoplasm</location>
    </subcellularLocation>
</comment>
<evidence type="ECO:0000256" key="10">
    <source>
        <dbReference type="ARBA" id="ARBA00049339"/>
    </source>
</evidence>
<evidence type="ECO:0000259" key="14">
    <source>
        <dbReference type="SMART" id="SM00836"/>
    </source>
</evidence>
<dbReference type="EC" id="6.1.1.19" evidence="11"/>
<dbReference type="GO" id="GO:0005737">
    <property type="term" value="C:cytoplasm"/>
    <property type="evidence" value="ECO:0007669"/>
    <property type="project" value="UniProtKB-SubCell"/>
</dbReference>
<dbReference type="InterPro" id="IPR036695">
    <property type="entry name" value="Arg-tRNA-synth_N_sf"/>
</dbReference>
<evidence type="ECO:0000256" key="4">
    <source>
        <dbReference type="ARBA" id="ARBA00022490"/>
    </source>
</evidence>
<comment type="similarity">
    <text evidence="2 11 12">Belongs to the class-I aminoacyl-tRNA synthetase family.</text>
</comment>
<keyword evidence="13" id="KW-0175">Coiled coil</keyword>
<evidence type="ECO:0000256" key="8">
    <source>
        <dbReference type="ARBA" id="ARBA00022917"/>
    </source>
</evidence>
<dbReference type="RefSeq" id="WP_071388399.1">
    <property type="nucleotide sequence ID" value="NZ_MLQS01000001.1"/>
</dbReference>
<dbReference type="NCBIfam" id="TIGR00456">
    <property type="entry name" value="argS"/>
    <property type="match status" value="1"/>
</dbReference>
<comment type="caution">
    <text evidence="16">The sequence shown here is derived from an EMBL/GenBank/DDBJ whole genome shotgun (WGS) entry which is preliminary data.</text>
</comment>
<dbReference type="InterPro" id="IPR001412">
    <property type="entry name" value="aa-tRNA-synth_I_CS"/>
</dbReference>
<dbReference type="PANTHER" id="PTHR11956:SF5">
    <property type="entry name" value="ARGININE--TRNA LIGASE, CYTOPLASMIC"/>
    <property type="match status" value="1"/>
</dbReference>
<dbReference type="SMART" id="SM00836">
    <property type="entry name" value="DALR_1"/>
    <property type="match status" value="1"/>
</dbReference>
<keyword evidence="17" id="KW-1185">Reference proteome</keyword>
<dbReference type="OrthoDB" id="9805987at2"/>
<evidence type="ECO:0000256" key="5">
    <source>
        <dbReference type="ARBA" id="ARBA00022598"/>
    </source>
</evidence>
<dbReference type="Gene3D" id="3.30.1360.70">
    <property type="entry name" value="Arginyl tRNA synthetase N-terminal domain"/>
    <property type="match status" value="1"/>
</dbReference>
<evidence type="ECO:0000313" key="17">
    <source>
        <dbReference type="Proteomes" id="UP000180057"/>
    </source>
</evidence>
<keyword evidence="9 11" id="KW-0030">Aminoacyl-tRNA synthetase</keyword>
<dbReference type="PANTHER" id="PTHR11956">
    <property type="entry name" value="ARGINYL-TRNA SYNTHETASE"/>
    <property type="match status" value="1"/>
</dbReference>
<dbReference type="HAMAP" id="MF_00123">
    <property type="entry name" value="Arg_tRNA_synth"/>
    <property type="match status" value="1"/>
</dbReference>
<dbReference type="PRINTS" id="PR01038">
    <property type="entry name" value="TRNASYNTHARG"/>
</dbReference>
<keyword evidence="8 11" id="KW-0648">Protein biosynthesis</keyword>
<feature type="coiled-coil region" evidence="13">
    <location>
        <begin position="236"/>
        <end position="263"/>
    </location>
</feature>
<dbReference type="SUPFAM" id="SSF55190">
    <property type="entry name" value="Arginyl-tRNA synthetase (ArgRS), N-terminal 'additional' domain"/>
    <property type="match status" value="1"/>
</dbReference>
<evidence type="ECO:0000256" key="7">
    <source>
        <dbReference type="ARBA" id="ARBA00022840"/>
    </source>
</evidence>
<evidence type="ECO:0000259" key="15">
    <source>
        <dbReference type="SMART" id="SM01016"/>
    </source>
</evidence>
<feature type="domain" description="Arginyl tRNA synthetase N-terminal" evidence="15">
    <location>
        <begin position="5"/>
        <end position="95"/>
    </location>
</feature>
<organism evidence="16 17">
    <name type="scientific">Anaerobacillus alkalidiazotrophicus</name>
    <dbReference type="NCBI Taxonomy" id="472963"/>
    <lineage>
        <taxon>Bacteria</taxon>
        <taxon>Bacillati</taxon>
        <taxon>Bacillota</taxon>
        <taxon>Bacilli</taxon>
        <taxon>Bacillales</taxon>
        <taxon>Bacillaceae</taxon>
        <taxon>Anaerobacillus</taxon>
    </lineage>
</organism>
<reference evidence="16 17" key="1">
    <citation type="submission" date="2016-10" db="EMBL/GenBank/DDBJ databases">
        <title>Draft genome sequences of four alkaliphilic bacteria belonging to the Anaerobacillus genus.</title>
        <authorList>
            <person name="Bassil N.M."/>
            <person name="Lloyd J.R."/>
        </authorList>
    </citation>
    <scope>NUCLEOTIDE SEQUENCE [LARGE SCALE GENOMIC DNA]</scope>
    <source>
        <strain evidence="16 17">DSM 22531</strain>
    </source>
</reference>
<keyword evidence="5 11" id="KW-0436">Ligase</keyword>
<keyword evidence="7 11" id="KW-0067">ATP-binding</keyword>
<dbReference type="GO" id="GO:0004814">
    <property type="term" value="F:arginine-tRNA ligase activity"/>
    <property type="evidence" value="ECO:0007669"/>
    <property type="project" value="UniProtKB-UniRule"/>
</dbReference>
<protein>
    <recommendedName>
        <fullName evidence="11">Arginine--tRNA ligase</fullName>
        <ecNumber evidence="11">6.1.1.19</ecNumber>
    </recommendedName>
    <alternativeName>
        <fullName evidence="11">Arginyl-tRNA synthetase</fullName>
        <shortName evidence="11">ArgRS</shortName>
    </alternativeName>
</protein>
<evidence type="ECO:0000256" key="2">
    <source>
        <dbReference type="ARBA" id="ARBA00005594"/>
    </source>
</evidence>
<gene>
    <name evidence="11" type="primary">argS</name>
    <name evidence="16" type="ORF">BKP45_03740</name>
</gene>
<dbReference type="Proteomes" id="UP000180057">
    <property type="component" value="Unassembled WGS sequence"/>
</dbReference>
<evidence type="ECO:0000256" key="6">
    <source>
        <dbReference type="ARBA" id="ARBA00022741"/>
    </source>
</evidence>
<dbReference type="Pfam" id="PF03485">
    <property type="entry name" value="Arg_tRNA_synt_N"/>
    <property type="match status" value="1"/>
</dbReference>
<dbReference type="InterPro" id="IPR009080">
    <property type="entry name" value="tRNAsynth_Ia_anticodon-bd"/>
</dbReference>
<dbReference type="AlphaFoldDB" id="A0A1S2MAR6"/>
<evidence type="ECO:0000313" key="16">
    <source>
        <dbReference type="EMBL" id="OIJ21818.1"/>
    </source>
</evidence>
<dbReference type="InterPro" id="IPR001278">
    <property type="entry name" value="Arg-tRNA-ligase"/>
</dbReference>
<evidence type="ECO:0000256" key="12">
    <source>
        <dbReference type="RuleBase" id="RU363038"/>
    </source>
</evidence>
<dbReference type="Pfam" id="PF00750">
    <property type="entry name" value="tRNA-synt_1d"/>
    <property type="match status" value="1"/>
</dbReference>
<accession>A0A1S2MAR6</accession>
<evidence type="ECO:0000256" key="11">
    <source>
        <dbReference type="HAMAP-Rule" id="MF_00123"/>
    </source>
</evidence>
<evidence type="ECO:0000256" key="9">
    <source>
        <dbReference type="ARBA" id="ARBA00023146"/>
    </source>
</evidence>
<dbReference type="STRING" id="472963.BKP45_03740"/>
<comment type="subunit">
    <text evidence="3 11">Monomer.</text>
</comment>
<evidence type="ECO:0000256" key="13">
    <source>
        <dbReference type="SAM" id="Coils"/>
    </source>
</evidence>
<keyword evidence="4 11" id="KW-0963">Cytoplasm</keyword>
<evidence type="ECO:0000256" key="1">
    <source>
        <dbReference type="ARBA" id="ARBA00004496"/>
    </source>
</evidence>
<feature type="domain" description="DALR anticodon binding" evidence="14">
    <location>
        <begin position="437"/>
        <end position="556"/>
    </location>
</feature>
<dbReference type="CDD" id="cd07956">
    <property type="entry name" value="Anticodon_Ia_Arg"/>
    <property type="match status" value="1"/>
</dbReference>
<dbReference type="InterPro" id="IPR035684">
    <property type="entry name" value="ArgRS_core"/>
</dbReference>
<evidence type="ECO:0000256" key="3">
    <source>
        <dbReference type="ARBA" id="ARBA00011245"/>
    </source>
</evidence>
<name>A0A1S2MAR6_9BACI</name>
<dbReference type="Pfam" id="PF05746">
    <property type="entry name" value="DALR_1"/>
    <property type="match status" value="1"/>
</dbReference>
<dbReference type="FunFam" id="1.10.730.10:FF:000008">
    <property type="entry name" value="Arginine--tRNA ligase"/>
    <property type="match status" value="1"/>
</dbReference>
<dbReference type="Gene3D" id="3.40.50.620">
    <property type="entry name" value="HUPs"/>
    <property type="match status" value="1"/>
</dbReference>
<proteinExistence type="inferred from homology"/>
<sequence>MNTVEQVKENLKQEIIASIEKAGLATKEQIPDIVLEIPKDKAHGDYATNAAMQLARVAKKAPRQIAEELVNSFDKGKASISKIEIAGPGFINFYMDNSYLTDLIPTILEAKEAYGQTNVGNRQKMQVEFVSANPTGSLHLGHARGAAVGDSLCNILNKAGFDVAREYYINDAGNQINNLALSLEARYKQALGLDAKMPEDGYYGEDIIGFGKELVSEFGERFVDDKEEGRLDFFREYGLKKELEKLRNDLKEFRVEFDHWYSETSLYTNGKVEDTLKLLKDKGETYEKDGATWFQSSVYGDDKDRVLIKNDGSYTYLTPDIAYHRDKFERGFEKLINIWGADHHGYIPRMKAAIQALGYNKDQLDVEIIQMVSLYQNGEKVKMSKRTGNAVTLRELMEEVGIDATRYFFAMRSADTQLDFDMDLAVSKSNENPVFYVQYAHARVCSILRQGEELGMSIRHDADFTLIQSEKEFDLLKKLGEFPEAVSEAAQKLTPHRISNYVYELAAALHSFYNAEKVLDAEDKEKSAARLALMKAVQQTIKNALTLIGVSAPEKM</sequence>